<evidence type="ECO:0008006" key="3">
    <source>
        <dbReference type="Google" id="ProtNLM"/>
    </source>
</evidence>
<evidence type="ECO:0000313" key="2">
    <source>
        <dbReference type="Proteomes" id="UP000663722"/>
    </source>
</evidence>
<accession>A0A975BXT7</accession>
<evidence type="ECO:0000313" key="1">
    <source>
        <dbReference type="EMBL" id="QTA93605.1"/>
    </source>
</evidence>
<organism evidence="1 2">
    <name type="scientific">Desulfonema magnum</name>
    <dbReference type="NCBI Taxonomy" id="45655"/>
    <lineage>
        <taxon>Bacteria</taxon>
        <taxon>Pseudomonadati</taxon>
        <taxon>Thermodesulfobacteriota</taxon>
        <taxon>Desulfobacteria</taxon>
        <taxon>Desulfobacterales</taxon>
        <taxon>Desulfococcaceae</taxon>
        <taxon>Desulfonema</taxon>
    </lineage>
</organism>
<reference evidence="1" key="1">
    <citation type="journal article" date="2021" name="Microb. Physiol.">
        <title>Proteogenomic Insights into the Physiology of Marine, Sulfate-Reducing, Filamentous Desulfonema limicola and Desulfonema magnum.</title>
        <authorList>
            <person name="Schnaars V."/>
            <person name="Wohlbrand L."/>
            <person name="Scheve S."/>
            <person name="Hinrichs C."/>
            <person name="Reinhardt R."/>
            <person name="Rabus R."/>
        </authorList>
    </citation>
    <scope>NUCLEOTIDE SEQUENCE</scope>
    <source>
        <strain evidence="1">4be13</strain>
    </source>
</reference>
<name>A0A975BXT7_9BACT</name>
<sequence length="475" mass="54800">MKSDIKHLLFYTRPWEIRLHLALASELKEIFPGRTVKFITFFSQVVPAVHAAGYECVYMPRELKLVTGNELSDEQVADIDRELYQCTGANLNLMLQSERFLPSDGREAVLFGRQHLVLLDKLVKPCTLSISAMYDHFVYWLGGSLANLRGGYHFSFVPCGLPPGRVIALKTPWQLWQVPYEGDPEILLHECRKMLHTPAESRIEYMRKRPVPALWKRLRNRYYELKYYDERDRKEGSYFPSQKIFDLQILKNRLPRKWFMHKEPQYDISTNEELNSLNEPACYFPLHMEPEATILMYSPWLHNQIEACRLVSQALPVGWKFLVKENPKMRGIRPIDFYQKLRMIPNVLLVAPEVSSTELILRTKATVTLAGTASIEAVVLGKPAIALGRPPSRNLLNARDFSTDLRLSQLFQEIQSPCCNFNKEGWNQRLAGTFKASGVPMFQEDHTLEIAADKKNIDAYVKYICSALIGVEKTE</sequence>
<dbReference type="AlphaFoldDB" id="A0A975BXT7"/>
<proteinExistence type="predicted"/>
<dbReference type="EMBL" id="CP061800">
    <property type="protein sequence ID" value="QTA93605.1"/>
    <property type="molecule type" value="Genomic_DNA"/>
</dbReference>
<protein>
    <recommendedName>
        <fullName evidence="3">Capsule polysaccharide biosynthesis protein</fullName>
    </recommendedName>
</protein>
<keyword evidence="2" id="KW-1185">Reference proteome</keyword>
<dbReference type="KEGG" id="dmm:dnm_097090"/>
<dbReference type="Proteomes" id="UP000663722">
    <property type="component" value="Chromosome"/>
</dbReference>
<gene>
    <name evidence="1" type="ORF">dnm_097090</name>
</gene>
<dbReference type="SUPFAM" id="SSF53756">
    <property type="entry name" value="UDP-Glycosyltransferase/glycogen phosphorylase"/>
    <property type="match status" value="1"/>
</dbReference>
<dbReference type="RefSeq" id="WP_207680477.1">
    <property type="nucleotide sequence ID" value="NZ_CP061800.1"/>
</dbReference>